<organism evidence="3 4">
    <name type="scientific">Brenthis ino</name>
    <name type="common">lesser marbled fritillary</name>
    <dbReference type="NCBI Taxonomy" id="405034"/>
    <lineage>
        <taxon>Eukaryota</taxon>
        <taxon>Metazoa</taxon>
        <taxon>Ecdysozoa</taxon>
        <taxon>Arthropoda</taxon>
        <taxon>Hexapoda</taxon>
        <taxon>Insecta</taxon>
        <taxon>Pterygota</taxon>
        <taxon>Neoptera</taxon>
        <taxon>Endopterygota</taxon>
        <taxon>Lepidoptera</taxon>
        <taxon>Glossata</taxon>
        <taxon>Ditrysia</taxon>
        <taxon>Papilionoidea</taxon>
        <taxon>Nymphalidae</taxon>
        <taxon>Heliconiinae</taxon>
        <taxon>Argynnini</taxon>
        <taxon>Brenthis</taxon>
    </lineage>
</organism>
<keyword evidence="1" id="KW-0175">Coiled coil</keyword>
<feature type="coiled-coil region" evidence="1">
    <location>
        <begin position="57"/>
        <end position="112"/>
    </location>
</feature>
<dbReference type="Proteomes" id="UP000838878">
    <property type="component" value="Chromosome 12"/>
</dbReference>
<gene>
    <name evidence="3" type="ORF">BINO364_LOCUS4790</name>
</gene>
<name>A0A8J9UFD3_9NEOP</name>
<accession>A0A8J9UFD3</accession>
<proteinExistence type="predicted"/>
<protein>
    <submittedName>
        <fullName evidence="3">Uncharacterized protein</fullName>
    </submittedName>
</protein>
<dbReference type="EMBL" id="OV170232">
    <property type="protein sequence ID" value="CAH0718279.1"/>
    <property type="molecule type" value="Genomic_DNA"/>
</dbReference>
<evidence type="ECO:0000256" key="2">
    <source>
        <dbReference type="SAM" id="MobiDB-lite"/>
    </source>
</evidence>
<sequence length="128" mass="14985">MDTSLDKSLSETDLNQFGTKETPPSFVSSRYKRRGESYTSELNGLKDEMRSMMLSLFKAQKQEMEKIALTLEEIKETNISIENSIKYLTSQNEEFKNKIEHLEGQIKEDRQYLCILEDKLEDLQMCTQ</sequence>
<feature type="region of interest" description="Disordered" evidence="2">
    <location>
        <begin position="1"/>
        <end position="33"/>
    </location>
</feature>
<dbReference type="OrthoDB" id="7436381at2759"/>
<evidence type="ECO:0000313" key="4">
    <source>
        <dbReference type="Proteomes" id="UP000838878"/>
    </source>
</evidence>
<keyword evidence="4" id="KW-1185">Reference proteome</keyword>
<feature type="compositionally biased region" description="Basic and acidic residues" evidence="2">
    <location>
        <begin position="1"/>
        <end position="10"/>
    </location>
</feature>
<evidence type="ECO:0000313" key="3">
    <source>
        <dbReference type="EMBL" id="CAH0718279.1"/>
    </source>
</evidence>
<reference evidence="3" key="1">
    <citation type="submission" date="2021-12" db="EMBL/GenBank/DDBJ databases">
        <authorList>
            <person name="Martin H S."/>
        </authorList>
    </citation>
    <scope>NUCLEOTIDE SEQUENCE</scope>
</reference>
<evidence type="ECO:0000256" key="1">
    <source>
        <dbReference type="SAM" id="Coils"/>
    </source>
</evidence>
<dbReference type="AlphaFoldDB" id="A0A8J9UFD3"/>
<feature type="non-terminal residue" evidence="3">
    <location>
        <position position="128"/>
    </location>
</feature>